<dbReference type="Pfam" id="PF13424">
    <property type="entry name" value="TPR_12"/>
    <property type="match status" value="3"/>
</dbReference>
<dbReference type="PANTHER" id="PTHR19959">
    <property type="entry name" value="KINESIN LIGHT CHAIN"/>
    <property type="match status" value="1"/>
</dbReference>
<keyword evidence="1" id="KW-0802">TPR repeat</keyword>
<organism evidence="2 3">
    <name type="scientific">Porites evermanni</name>
    <dbReference type="NCBI Taxonomy" id="104178"/>
    <lineage>
        <taxon>Eukaryota</taxon>
        <taxon>Metazoa</taxon>
        <taxon>Cnidaria</taxon>
        <taxon>Anthozoa</taxon>
        <taxon>Hexacorallia</taxon>
        <taxon>Scleractinia</taxon>
        <taxon>Fungiina</taxon>
        <taxon>Poritidae</taxon>
        <taxon>Porites</taxon>
    </lineage>
</organism>
<dbReference type="EMBL" id="CALNXI010000831">
    <property type="protein sequence ID" value="CAH3142149.1"/>
    <property type="molecule type" value="Genomic_DNA"/>
</dbReference>
<dbReference type="Proteomes" id="UP001159427">
    <property type="component" value="Unassembled WGS sequence"/>
</dbReference>
<dbReference type="PROSITE" id="PS50005">
    <property type="entry name" value="TPR"/>
    <property type="match status" value="3"/>
</dbReference>
<keyword evidence="3" id="KW-1185">Reference proteome</keyword>
<feature type="repeat" description="TPR" evidence="1">
    <location>
        <begin position="811"/>
        <end position="844"/>
    </location>
</feature>
<sequence>MRPSISDVKEWVTTFQEIWKFGQEIVRTASSRKNHASRIPTRVAYFARKEEAEIRGKLKILCKGRNSNNVVKTLLLHGPSGYGKHYSAAKVMDTIYTSRITNSFVSRTDQAKTKFFLQKPAIRWTLNATNTRTLFESYSSLAKEIGLIDEAKAAYWELPLHSRTSEGRQYQMYLHDRCEKDAYDEALEQIYEGVMRALGQNDSWVILIEGSSEKVASLRRFWPQPGDNGFGNGLVIMTTGDNNNSKLLFGDEDDSVLQKVYIGKMTNQDAVQFLQSKTDMKATGSDTKYAKDIAVDMLKCNPQDIAKFGKFVKNYKEETERNFTYKDLAGTETETPNECMLLLEMTRKNQEKILKFLACCSVESDYLPLHCLESCFKEARETVKQSNFVDVLERDGVKVVTMHERDHKTLRDLLTGRKLSTCEETWPGFFWQLVKQGTGLIRDETNKISSPKLSASDVLQAIKCLSNNCKEPLQQRRDQDFIMLHKILPHLKTAMELGKYLIPQSDGEENPLIVADGHACLGELLLFVGESEEARKNLEIALRGFKDYSGPENVLLDKANVLHFLGEAYCNSYLGDPSKGEEYLKQALKEKERHYKGKADPQVAFTLRSLANVLNELGKHSEAIEYAKRAVDIYHENGHHFKQEYGYSLSTLGSSYRYLGQYVQAEKCLKEALKIFRSVDAPSKLRMGVTLSRLASVQRCLEKLDEIIKSLMEAREMLGNNNIYIAIILSKLSVVYRHKGDSKNSLLFAEEAAEITDKHHGRKDHPVIATALLNLGHAQSDTGRVEDAERNLNKALQIYKELHGENHRIIAANLNYLGYAYLQMGKVQKAKETLERAVEIMDNLSPPHPEKANSLKRLSKACFILGDTVKSADLANRALKIYKETHGNMMQHREVRKCTLRVAYACSKLGLFSKAKEYLKGVELGFSEENRAHPEYAVFLRTKTEMALDNLEFSWPKDEEGIQEIFTEAGRDLSKADEIIQQSLGSDHQQYAFLKREKARLYVLTGHYEKAWKEIDYALAIATTYQRRDLEAVFLLIRADAEGKLQLSSGRKESLATADQLHRNTLGDDHPLVATTLQKRCQKNIDQKNLTLAEEYLEASAKICEILKSNLRLQLQSSSFDFLTNYSLDQHPVLKRQQQLERRVRGSPVGAWFC</sequence>
<protein>
    <recommendedName>
        <fullName evidence="4">Nephrocystin-3</fullName>
    </recommendedName>
</protein>
<dbReference type="Gene3D" id="1.25.40.10">
    <property type="entry name" value="Tetratricopeptide repeat domain"/>
    <property type="match status" value="2"/>
</dbReference>
<dbReference type="SMART" id="SM00028">
    <property type="entry name" value="TPR"/>
    <property type="match status" value="10"/>
</dbReference>
<dbReference type="InterPro" id="IPR011990">
    <property type="entry name" value="TPR-like_helical_dom_sf"/>
</dbReference>
<dbReference type="PANTHER" id="PTHR19959:SF119">
    <property type="entry name" value="FUNGAL LIPASE-LIKE DOMAIN-CONTAINING PROTEIN"/>
    <property type="match status" value="1"/>
</dbReference>
<reference evidence="2 3" key="1">
    <citation type="submission" date="2022-05" db="EMBL/GenBank/DDBJ databases">
        <authorList>
            <consortium name="Genoscope - CEA"/>
            <person name="William W."/>
        </authorList>
    </citation>
    <scope>NUCLEOTIDE SEQUENCE [LARGE SCALE GENOMIC DNA]</scope>
</reference>
<evidence type="ECO:0000313" key="2">
    <source>
        <dbReference type="EMBL" id="CAH3142149.1"/>
    </source>
</evidence>
<gene>
    <name evidence="2" type="ORF">PEVE_00042416</name>
</gene>
<dbReference type="InterPro" id="IPR019734">
    <property type="entry name" value="TPR_rpt"/>
</dbReference>
<name>A0ABN8PEF4_9CNID</name>
<accession>A0ABN8PEF4</accession>
<dbReference type="SUPFAM" id="SSF48452">
    <property type="entry name" value="TPR-like"/>
    <property type="match status" value="3"/>
</dbReference>
<evidence type="ECO:0000313" key="3">
    <source>
        <dbReference type="Proteomes" id="UP001159427"/>
    </source>
</evidence>
<comment type="caution">
    <text evidence="2">The sequence shown here is derived from an EMBL/GenBank/DDBJ whole genome shotgun (WGS) entry which is preliminary data.</text>
</comment>
<evidence type="ECO:0008006" key="4">
    <source>
        <dbReference type="Google" id="ProtNLM"/>
    </source>
</evidence>
<feature type="repeat" description="TPR" evidence="1">
    <location>
        <begin position="604"/>
        <end position="637"/>
    </location>
</feature>
<evidence type="ECO:0000256" key="1">
    <source>
        <dbReference type="PROSITE-ProRule" id="PRU00339"/>
    </source>
</evidence>
<feature type="repeat" description="TPR" evidence="1">
    <location>
        <begin position="769"/>
        <end position="802"/>
    </location>
</feature>
<proteinExistence type="predicted"/>